<dbReference type="PROSITE" id="PS51891">
    <property type="entry name" value="CENP_V_GFA"/>
    <property type="match status" value="1"/>
</dbReference>
<organism evidence="7 8">
    <name type="scientific">Xaviernesmea rhizosphaerae</name>
    <dbReference type="NCBI Taxonomy" id="1672749"/>
    <lineage>
        <taxon>Bacteria</taxon>
        <taxon>Pseudomonadati</taxon>
        <taxon>Pseudomonadota</taxon>
        <taxon>Alphaproteobacteria</taxon>
        <taxon>Hyphomicrobiales</taxon>
        <taxon>Rhizobiaceae</taxon>
        <taxon>Rhizobium/Agrobacterium group</taxon>
        <taxon>Xaviernesmea</taxon>
    </lineage>
</organism>
<comment type="caution">
    <text evidence="7">The sequence shown here is derived from an EMBL/GenBank/DDBJ whole genome shotgun (WGS) entry which is preliminary data.</text>
</comment>
<dbReference type="Pfam" id="PF04828">
    <property type="entry name" value="GFA"/>
    <property type="match status" value="1"/>
</dbReference>
<feature type="region of interest" description="Disordered" evidence="5">
    <location>
        <begin position="149"/>
        <end position="169"/>
    </location>
</feature>
<keyword evidence="3" id="KW-0862">Zinc</keyword>
<evidence type="ECO:0000256" key="5">
    <source>
        <dbReference type="SAM" id="MobiDB-lite"/>
    </source>
</evidence>
<dbReference type="EMBL" id="MKIO01000025">
    <property type="protein sequence ID" value="OLP55950.1"/>
    <property type="molecule type" value="Genomic_DNA"/>
</dbReference>
<dbReference type="RefSeq" id="WP_075634436.1">
    <property type="nucleotide sequence ID" value="NZ_MKIO01000025.1"/>
</dbReference>
<dbReference type="SUPFAM" id="SSF51316">
    <property type="entry name" value="Mss4-like"/>
    <property type="match status" value="1"/>
</dbReference>
<proteinExistence type="inferred from homology"/>
<gene>
    <name evidence="7" type="ORF">BJF92_02235</name>
</gene>
<dbReference type="Gene3D" id="3.90.1590.10">
    <property type="entry name" value="glutathione-dependent formaldehyde- activating enzyme (gfa)"/>
    <property type="match status" value="1"/>
</dbReference>
<dbReference type="GO" id="GO:0046872">
    <property type="term" value="F:metal ion binding"/>
    <property type="evidence" value="ECO:0007669"/>
    <property type="project" value="UniProtKB-KW"/>
</dbReference>
<dbReference type="PANTHER" id="PTHR33337:SF40">
    <property type="entry name" value="CENP-V_GFA DOMAIN-CONTAINING PROTEIN-RELATED"/>
    <property type="match status" value="1"/>
</dbReference>
<protein>
    <submittedName>
        <fullName evidence="7">Aldehyde-activating protein</fullName>
    </submittedName>
</protein>
<evidence type="ECO:0000256" key="3">
    <source>
        <dbReference type="ARBA" id="ARBA00022833"/>
    </source>
</evidence>
<feature type="domain" description="CENP-V/GFA" evidence="6">
    <location>
        <begin position="7"/>
        <end position="121"/>
    </location>
</feature>
<keyword evidence="2" id="KW-0479">Metal-binding</keyword>
<evidence type="ECO:0000313" key="8">
    <source>
        <dbReference type="Proteomes" id="UP000186143"/>
    </source>
</evidence>
<reference evidence="7 8" key="1">
    <citation type="submission" date="2016-09" db="EMBL/GenBank/DDBJ databases">
        <title>Rhizobium sp. nov., a novel species isolated from the rice rhizosphere.</title>
        <authorList>
            <person name="Zhao J."/>
            <person name="Zhang X."/>
        </authorList>
    </citation>
    <scope>NUCLEOTIDE SEQUENCE [LARGE SCALE GENOMIC DNA]</scope>
    <source>
        <strain evidence="7 8">MH17</strain>
    </source>
</reference>
<dbReference type="Proteomes" id="UP000186143">
    <property type="component" value="Unassembled WGS sequence"/>
</dbReference>
<dbReference type="InterPro" id="IPR011057">
    <property type="entry name" value="Mss4-like_sf"/>
</dbReference>
<sequence length="169" mass="18408">MTDRQLYTGGCQCGAVRYRVEGDLADPHLCHCRMCQKATGNYFMPVATTPRERLTLTRGEPAWFVSSAVARRGFCAACGTPLFYDMPGEAIIGLVLGALDAPDAVRPVRQSGMESRLAWFDRLPALAGDNSNADSADGEARLGAIVQSNRQHPDHDTDHWSLPPFSSKP</sequence>
<dbReference type="PANTHER" id="PTHR33337">
    <property type="entry name" value="GFA DOMAIN-CONTAINING PROTEIN"/>
    <property type="match status" value="1"/>
</dbReference>
<evidence type="ECO:0000256" key="4">
    <source>
        <dbReference type="ARBA" id="ARBA00023239"/>
    </source>
</evidence>
<dbReference type="AlphaFoldDB" id="A0A1Q9AKW7"/>
<comment type="similarity">
    <text evidence="1">Belongs to the Gfa family.</text>
</comment>
<evidence type="ECO:0000313" key="7">
    <source>
        <dbReference type="EMBL" id="OLP55950.1"/>
    </source>
</evidence>
<evidence type="ECO:0000259" key="6">
    <source>
        <dbReference type="PROSITE" id="PS51891"/>
    </source>
</evidence>
<evidence type="ECO:0000256" key="1">
    <source>
        <dbReference type="ARBA" id="ARBA00005495"/>
    </source>
</evidence>
<dbReference type="InterPro" id="IPR006913">
    <property type="entry name" value="CENP-V/GFA"/>
</dbReference>
<keyword evidence="4" id="KW-0456">Lyase</keyword>
<accession>A0A1Q9AKW7</accession>
<evidence type="ECO:0000256" key="2">
    <source>
        <dbReference type="ARBA" id="ARBA00022723"/>
    </source>
</evidence>
<dbReference type="STRING" id="1672749.BJF92_02235"/>
<name>A0A1Q9AKW7_9HYPH</name>
<dbReference type="GO" id="GO:0016846">
    <property type="term" value="F:carbon-sulfur lyase activity"/>
    <property type="evidence" value="ECO:0007669"/>
    <property type="project" value="InterPro"/>
</dbReference>